<reference evidence="1 2" key="1">
    <citation type="submission" date="2019-04" db="EMBL/GenBank/DDBJ databases">
        <authorList>
            <person name="Feng G."/>
            <person name="Zhang J."/>
            <person name="Zhu H."/>
        </authorList>
    </citation>
    <scope>NUCLEOTIDE SEQUENCE [LARGE SCALE GENOMIC DNA]</scope>
    <source>
        <strain evidence="1 2">9PBR-1</strain>
    </source>
</reference>
<organism evidence="1 2">
    <name type="scientific">Hymenobacter metallicola</name>
    <dbReference type="NCBI Taxonomy" id="2563114"/>
    <lineage>
        <taxon>Bacteria</taxon>
        <taxon>Pseudomonadati</taxon>
        <taxon>Bacteroidota</taxon>
        <taxon>Cytophagia</taxon>
        <taxon>Cytophagales</taxon>
        <taxon>Hymenobacteraceae</taxon>
        <taxon>Hymenobacter</taxon>
    </lineage>
</organism>
<dbReference type="Proteomes" id="UP000298471">
    <property type="component" value="Unassembled WGS sequence"/>
</dbReference>
<name>A0A4Z0QDF8_9BACT</name>
<dbReference type="AlphaFoldDB" id="A0A4Z0QDF8"/>
<comment type="caution">
    <text evidence="1">The sequence shown here is derived from an EMBL/GenBank/DDBJ whole genome shotgun (WGS) entry which is preliminary data.</text>
</comment>
<dbReference type="EMBL" id="SRMB01000001">
    <property type="protein sequence ID" value="TGE28087.1"/>
    <property type="molecule type" value="Genomic_DNA"/>
</dbReference>
<proteinExistence type="predicted"/>
<dbReference type="OrthoDB" id="3428371at2"/>
<dbReference type="RefSeq" id="WP_135391460.1">
    <property type="nucleotide sequence ID" value="NZ_SRMB01000001.1"/>
</dbReference>
<protein>
    <submittedName>
        <fullName evidence="1">Uncharacterized protein</fullName>
    </submittedName>
</protein>
<sequence length="112" mass="13208">MEQTLFAELINQQLSAVIFVQDYLQLDFDGNRMTMYEWPTLRMPQVDRSFGELEYRNDLCGFIARKISSVVLRENEYLTLEFHDTSASIELNLSTGREAMYYVQYDGNWLSL</sequence>
<evidence type="ECO:0000313" key="1">
    <source>
        <dbReference type="EMBL" id="TGE28087.1"/>
    </source>
</evidence>
<evidence type="ECO:0000313" key="2">
    <source>
        <dbReference type="Proteomes" id="UP000298471"/>
    </source>
</evidence>
<accession>A0A4Z0QDF8</accession>
<keyword evidence="2" id="KW-1185">Reference proteome</keyword>
<gene>
    <name evidence="1" type="ORF">E5K02_01070</name>
</gene>